<evidence type="ECO:0008006" key="2">
    <source>
        <dbReference type="Google" id="ProtNLM"/>
    </source>
</evidence>
<protein>
    <recommendedName>
        <fullName evidence="2">Transposase zinc-ribbon domain-containing protein</fullName>
    </recommendedName>
</protein>
<evidence type="ECO:0000313" key="1">
    <source>
        <dbReference type="EMBL" id="VAW12911.1"/>
    </source>
</evidence>
<reference evidence="1" key="1">
    <citation type="submission" date="2018-06" db="EMBL/GenBank/DDBJ databases">
        <authorList>
            <person name="Zhirakovskaya E."/>
        </authorList>
    </citation>
    <scope>NUCLEOTIDE SEQUENCE</scope>
</reference>
<sequence>MENFKGESIITFMNQFQTDLDCLAYLSMTKWKSGYKCKKCHHTKFTVRKANLARDCNLCHHVESPTANTMFHKVKFGIRKAFIILFEMSAATKSISCSQMAKRLEISRPTAWLFMRKVRIAMKSSETFPIKGKVIVDGFVFGGQEDLKQGRSNDSKKKN</sequence>
<name>A0A3B0T2F3_9ZZZZ</name>
<dbReference type="AlphaFoldDB" id="A0A3B0T2F3"/>
<proteinExistence type="predicted"/>
<accession>A0A3B0T2F3</accession>
<gene>
    <name evidence="1" type="ORF">MNBD_BACTEROID03-1439</name>
</gene>
<organism evidence="1">
    <name type="scientific">hydrothermal vent metagenome</name>
    <dbReference type="NCBI Taxonomy" id="652676"/>
    <lineage>
        <taxon>unclassified sequences</taxon>
        <taxon>metagenomes</taxon>
        <taxon>ecological metagenomes</taxon>
    </lineage>
</organism>
<dbReference type="EMBL" id="UOEL01000096">
    <property type="protein sequence ID" value="VAW12911.1"/>
    <property type="molecule type" value="Genomic_DNA"/>
</dbReference>